<dbReference type="GO" id="GO:0005737">
    <property type="term" value="C:cytoplasm"/>
    <property type="evidence" value="ECO:0007669"/>
    <property type="project" value="UniProtKB-SubCell"/>
</dbReference>
<sequence length="313" mass="35659">MQSVSDSTGIVKRAASCYNEPVNLKGKTMKTKVEKMPKSTIKLTVTIESAKVKEAYDEVLEDTVENIELDGFRKGKAPKDMVEQKIGVSKLYGEVVNYLLQKYYPQALKENTILAIANPKVEIKEFDLEKDFEFVATIAIKPEVKVGDFRKLLRNSYKDKVEKNDKGEHDHVHMGSNEIIDAIMKETKVEVSDMLIDDEANRMMSRLVDQAQTIGLSLEQYLKSQNKTSDQLRGEYNKIAERNLVAELGLLKIIEDEKVEVSDEEIDQMIQAAGDPKIADRMKSFSERMYIKSILQKNKLISQLAEEIENDKK</sequence>
<reference evidence="2 3" key="1">
    <citation type="journal article" date="2016" name="Nat. Commun.">
        <title>Thousands of microbial genomes shed light on interconnected biogeochemical processes in an aquifer system.</title>
        <authorList>
            <person name="Anantharaman K."/>
            <person name="Brown C.T."/>
            <person name="Hug L.A."/>
            <person name="Sharon I."/>
            <person name="Castelle C.J."/>
            <person name="Probst A.J."/>
            <person name="Thomas B.C."/>
            <person name="Singh A."/>
            <person name="Wilkins M.J."/>
            <person name="Karaoz U."/>
            <person name="Brodie E.L."/>
            <person name="Williams K.H."/>
            <person name="Hubbard S.S."/>
            <person name="Banfield J.F."/>
        </authorList>
    </citation>
    <scope>NUCLEOTIDE SEQUENCE [LARGE SCALE GENOMIC DNA]</scope>
</reference>
<dbReference type="GO" id="GO:0003755">
    <property type="term" value="F:peptidyl-prolyl cis-trans isomerase activity"/>
    <property type="evidence" value="ECO:0007669"/>
    <property type="project" value="UniProtKB-KW"/>
</dbReference>
<dbReference type="GO" id="GO:0015031">
    <property type="term" value="P:protein transport"/>
    <property type="evidence" value="ECO:0007669"/>
    <property type="project" value="InterPro"/>
</dbReference>
<name>A0A1F4W3I9_UNCKA</name>
<dbReference type="GO" id="GO:0043022">
    <property type="term" value="F:ribosome binding"/>
    <property type="evidence" value="ECO:0007669"/>
    <property type="project" value="TreeGrafter"/>
</dbReference>
<dbReference type="InterPro" id="IPR036611">
    <property type="entry name" value="Trigger_fac_ribosome-bd_sf"/>
</dbReference>
<proteinExistence type="predicted"/>
<dbReference type="SUPFAM" id="SSF102735">
    <property type="entry name" value="Trigger factor ribosome-binding domain"/>
    <property type="match status" value="1"/>
</dbReference>
<dbReference type="Gene3D" id="1.10.3120.10">
    <property type="entry name" value="Trigger factor, C-terminal domain"/>
    <property type="match status" value="1"/>
</dbReference>
<evidence type="ECO:0000259" key="1">
    <source>
        <dbReference type="Pfam" id="PF05697"/>
    </source>
</evidence>
<dbReference type="Gene3D" id="3.30.70.1050">
    <property type="entry name" value="Trigger factor ribosome-binding domain"/>
    <property type="match status" value="1"/>
</dbReference>
<evidence type="ECO:0000313" key="2">
    <source>
        <dbReference type="EMBL" id="OGC63583.1"/>
    </source>
</evidence>
<feature type="domain" description="Trigger factor ribosome-binding bacterial" evidence="1">
    <location>
        <begin position="29"/>
        <end position="165"/>
    </location>
</feature>
<dbReference type="GO" id="GO:0051083">
    <property type="term" value="P:'de novo' cotranslational protein folding"/>
    <property type="evidence" value="ECO:0007669"/>
    <property type="project" value="TreeGrafter"/>
</dbReference>
<gene>
    <name evidence="2" type="ORF">A2264_04400</name>
</gene>
<dbReference type="InterPro" id="IPR005215">
    <property type="entry name" value="Trig_fac"/>
</dbReference>
<organism evidence="2 3">
    <name type="scientific">candidate division WWE3 bacterium RIFOXYA2_FULL_46_9</name>
    <dbReference type="NCBI Taxonomy" id="1802636"/>
    <lineage>
        <taxon>Bacteria</taxon>
        <taxon>Katanobacteria</taxon>
    </lineage>
</organism>
<comment type="caution">
    <text evidence="2">The sequence shown here is derived from an EMBL/GenBank/DDBJ whole genome shotgun (WGS) entry which is preliminary data.</text>
</comment>
<dbReference type="PANTHER" id="PTHR30560:SF3">
    <property type="entry name" value="TRIGGER FACTOR-LIKE PROTEIN TIG, CHLOROPLASTIC"/>
    <property type="match status" value="1"/>
</dbReference>
<dbReference type="GO" id="GO:0044183">
    <property type="term" value="F:protein folding chaperone"/>
    <property type="evidence" value="ECO:0007669"/>
    <property type="project" value="TreeGrafter"/>
</dbReference>
<dbReference type="InterPro" id="IPR027304">
    <property type="entry name" value="Trigger_fact/SurA_dom_sf"/>
</dbReference>
<dbReference type="InterPro" id="IPR008881">
    <property type="entry name" value="Trigger_fac_ribosome-bd_bac"/>
</dbReference>
<evidence type="ECO:0000313" key="3">
    <source>
        <dbReference type="Proteomes" id="UP000176614"/>
    </source>
</evidence>
<dbReference type="InterPro" id="IPR037041">
    <property type="entry name" value="Trigger_fac_C_sf"/>
</dbReference>
<dbReference type="PANTHER" id="PTHR30560">
    <property type="entry name" value="TRIGGER FACTOR CHAPERONE AND PEPTIDYL-PROLYL CIS/TRANS ISOMERASE"/>
    <property type="match status" value="1"/>
</dbReference>
<dbReference type="EMBL" id="MEVT01000005">
    <property type="protein sequence ID" value="OGC63583.1"/>
    <property type="molecule type" value="Genomic_DNA"/>
</dbReference>
<dbReference type="AlphaFoldDB" id="A0A1F4W3I9"/>
<dbReference type="GO" id="GO:0043335">
    <property type="term" value="P:protein unfolding"/>
    <property type="evidence" value="ECO:0007669"/>
    <property type="project" value="TreeGrafter"/>
</dbReference>
<dbReference type="Proteomes" id="UP000176614">
    <property type="component" value="Unassembled WGS sequence"/>
</dbReference>
<dbReference type="Pfam" id="PF05697">
    <property type="entry name" value="Trigger_N"/>
    <property type="match status" value="1"/>
</dbReference>
<protein>
    <recommendedName>
        <fullName evidence="1">Trigger factor ribosome-binding bacterial domain-containing protein</fullName>
    </recommendedName>
</protein>
<dbReference type="SUPFAM" id="SSF109998">
    <property type="entry name" value="Triger factor/SurA peptide-binding domain-like"/>
    <property type="match status" value="1"/>
</dbReference>
<accession>A0A1F4W3I9</accession>